<name>A0A1I7MZY8_9HYPH</name>
<evidence type="ECO:0000313" key="1">
    <source>
        <dbReference type="EMBL" id="SFV27964.1"/>
    </source>
</evidence>
<reference evidence="1 2" key="1">
    <citation type="submission" date="2016-10" db="EMBL/GenBank/DDBJ databases">
        <authorList>
            <person name="de Groot N.N."/>
        </authorList>
    </citation>
    <scope>NUCLEOTIDE SEQUENCE [LARGE SCALE GENOMIC DNA]</scope>
    <source>
        <strain evidence="1 2">IPL20</strain>
    </source>
</reference>
<dbReference type="EMBL" id="FPCK01000001">
    <property type="protein sequence ID" value="SFV27964.1"/>
    <property type="molecule type" value="Genomic_DNA"/>
</dbReference>
<dbReference type="OrthoDB" id="7950359at2"/>
<proteinExistence type="predicted"/>
<sequence>MKTFRVVELNAEQATEAEHTVRAATPEAAVQQALGIEVVRGSSKTIRPVARVYWQDTPAQTNMVRLYPRIGTGRREEA</sequence>
<organism evidence="1 2">
    <name type="scientific">Devosia crocina</name>
    <dbReference type="NCBI Taxonomy" id="429728"/>
    <lineage>
        <taxon>Bacteria</taxon>
        <taxon>Pseudomonadati</taxon>
        <taxon>Pseudomonadota</taxon>
        <taxon>Alphaproteobacteria</taxon>
        <taxon>Hyphomicrobiales</taxon>
        <taxon>Devosiaceae</taxon>
        <taxon>Devosia</taxon>
    </lineage>
</organism>
<gene>
    <name evidence="1" type="ORF">SAMN05216456_0404</name>
</gene>
<dbReference type="Proteomes" id="UP000199074">
    <property type="component" value="Unassembled WGS sequence"/>
</dbReference>
<dbReference type="RefSeq" id="WP_092420220.1">
    <property type="nucleotide sequence ID" value="NZ_FPCK01000001.1"/>
</dbReference>
<accession>A0A1I7MZY8</accession>
<dbReference type="AlphaFoldDB" id="A0A1I7MZY8"/>
<keyword evidence="2" id="KW-1185">Reference proteome</keyword>
<protein>
    <submittedName>
        <fullName evidence="1">Uncharacterized protein</fullName>
    </submittedName>
</protein>
<evidence type="ECO:0000313" key="2">
    <source>
        <dbReference type="Proteomes" id="UP000199074"/>
    </source>
</evidence>